<evidence type="ECO:0000256" key="6">
    <source>
        <dbReference type="ARBA" id="ARBA00022692"/>
    </source>
</evidence>
<dbReference type="PANTHER" id="PTHR43304">
    <property type="entry name" value="PHYTOCHROME-LIKE PROTEIN CPH1"/>
    <property type="match status" value="1"/>
</dbReference>
<dbReference type="SUPFAM" id="SSF55874">
    <property type="entry name" value="ATPase domain of HSP90 chaperone/DNA topoisomerase II/histidine kinase"/>
    <property type="match status" value="1"/>
</dbReference>
<evidence type="ECO:0000313" key="13">
    <source>
        <dbReference type="EMBL" id="SER09298.1"/>
    </source>
</evidence>
<dbReference type="GO" id="GO:0000155">
    <property type="term" value="F:phosphorelay sensor kinase activity"/>
    <property type="evidence" value="ECO:0007669"/>
    <property type="project" value="InterPro"/>
</dbReference>
<dbReference type="SMART" id="SM00304">
    <property type="entry name" value="HAMP"/>
    <property type="match status" value="1"/>
</dbReference>
<dbReference type="Pfam" id="PF02518">
    <property type="entry name" value="HATPase_c"/>
    <property type="match status" value="1"/>
</dbReference>
<dbReference type="Gene3D" id="6.10.340.10">
    <property type="match status" value="1"/>
</dbReference>
<reference evidence="14" key="1">
    <citation type="submission" date="2016-10" db="EMBL/GenBank/DDBJ databases">
        <authorList>
            <person name="Varghese N."/>
            <person name="Submissions S."/>
        </authorList>
    </citation>
    <scope>NUCLEOTIDE SEQUENCE [LARGE SCALE GENOMIC DNA]</scope>
    <source>
        <strain evidence="14">DSM 44260</strain>
    </source>
</reference>
<keyword evidence="8 10" id="KW-1133">Transmembrane helix</keyword>
<dbReference type="InterPro" id="IPR004358">
    <property type="entry name" value="Sig_transdc_His_kin-like_C"/>
</dbReference>
<keyword evidence="14" id="KW-1185">Reference proteome</keyword>
<dbReference type="PROSITE" id="PS50885">
    <property type="entry name" value="HAMP"/>
    <property type="match status" value="1"/>
</dbReference>
<evidence type="ECO:0000256" key="10">
    <source>
        <dbReference type="SAM" id="Phobius"/>
    </source>
</evidence>
<dbReference type="GO" id="GO:0005886">
    <property type="term" value="C:plasma membrane"/>
    <property type="evidence" value="ECO:0007669"/>
    <property type="project" value="UniProtKB-SubCell"/>
</dbReference>
<dbReference type="InterPro" id="IPR003660">
    <property type="entry name" value="HAMP_dom"/>
</dbReference>
<dbReference type="InterPro" id="IPR005467">
    <property type="entry name" value="His_kinase_dom"/>
</dbReference>
<proteinExistence type="predicted"/>
<dbReference type="CDD" id="cd00082">
    <property type="entry name" value="HisKA"/>
    <property type="match status" value="1"/>
</dbReference>
<dbReference type="Gene3D" id="3.30.565.10">
    <property type="entry name" value="Histidine kinase-like ATPase, C-terminal domain"/>
    <property type="match status" value="1"/>
</dbReference>
<feature type="transmembrane region" description="Helical" evidence="10">
    <location>
        <begin position="189"/>
        <end position="211"/>
    </location>
</feature>
<dbReference type="InterPro" id="IPR036097">
    <property type="entry name" value="HisK_dim/P_sf"/>
</dbReference>
<dbReference type="RefSeq" id="WP_092774775.1">
    <property type="nucleotide sequence ID" value="NZ_FOGI01000001.1"/>
</dbReference>
<gene>
    <name evidence="13" type="ORF">SAMN04487818_101559</name>
</gene>
<dbReference type="Pfam" id="PF00672">
    <property type="entry name" value="HAMP"/>
    <property type="match status" value="1"/>
</dbReference>
<dbReference type="InterPro" id="IPR052162">
    <property type="entry name" value="Sensor_kinase/Photoreceptor"/>
</dbReference>
<evidence type="ECO:0000256" key="7">
    <source>
        <dbReference type="ARBA" id="ARBA00022777"/>
    </source>
</evidence>
<keyword evidence="10" id="KW-0472">Membrane</keyword>
<accession>A0A1H9LD81</accession>
<dbReference type="PRINTS" id="PR00344">
    <property type="entry name" value="BCTRLSENSOR"/>
</dbReference>
<organism evidence="13 14">
    <name type="scientific">Actinokineospora terrae</name>
    <dbReference type="NCBI Taxonomy" id="155974"/>
    <lineage>
        <taxon>Bacteria</taxon>
        <taxon>Bacillati</taxon>
        <taxon>Actinomycetota</taxon>
        <taxon>Actinomycetes</taxon>
        <taxon>Pseudonocardiales</taxon>
        <taxon>Pseudonocardiaceae</taxon>
        <taxon>Actinokineospora</taxon>
    </lineage>
</organism>
<dbReference type="InterPro" id="IPR003594">
    <property type="entry name" value="HATPase_dom"/>
</dbReference>
<dbReference type="InterPro" id="IPR036890">
    <property type="entry name" value="HATPase_C_sf"/>
</dbReference>
<protein>
    <recommendedName>
        <fullName evidence="3">histidine kinase</fullName>
        <ecNumber evidence="3">2.7.13.3</ecNumber>
    </recommendedName>
</protein>
<comment type="catalytic activity">
    <reaction evidence="1">
        <text>ATP + protein L-histidine = ADP + protein N-phospho-L-histidine.</text>
        <dbReference type="EC" id="2.7.13.3"/>
    </reaction>
</comment>
<keyword evidence="4" id="KW-0597">Phosphoprotein</keyword>
<comment type="subcellular location">
    <subcellularLocation>
        <location evidence="2">Cell membrane</location>
    </subcellularLocation>
</comment>
<dbReference type="CDD" id="cd06225">
    <property type="entry name" value="HAMP"/>
    <property type="match status" value="1"/>
</dbReference>
<sequence>MSQDQVARPSARWSLRRWWVASSVLLVLVLLGSMISVGWAIADLTRSRTRLLDTIGPAVVSTQQLGTALINQETGVRGYTLSGLEEFLTPYSAGVADAARARAVVAAAQSELPWLVGQLDSVDRAIEAWRGVYAEPVIAATKAGAPPPTVEAGKQEFDAVRSALSTLQSRLETDRTAARAALNNAASRLATTCVITLGGLLLVVLVGVGLMTTSVVRPLSRLTDEVRQVADGDFAHPVTVRGPREIASLGHDVETMRVRIVTELDRAQAAGRDLARSNAELEQFAYVASHDLQEPLRKVASFCQLLERRYGDQLDEKAGQYIGFAVDGARRMQVLINDLLAFSRVGRHTGKHADHDATALAEQATRNLTEAITAAEATVTIDPLPTVHGEAPLLTSVFQNLIGNGIKFRGSAPPTVTITADRDDTTWTFSVTDNGIGIEPQFADRVFVIFQRLHAKDSYPGTGIGLAMCRKIIEFHGGTIWVDTEHTGGTRIRFTLPTIDSEPIPTPTA</sequence>
<dbReference type="SUPFAM" id="SSF158472">
    <property type="entry name" value="HAMP domain-like"/>
    <property type="match status" value="1"/>
</dbReference>
<evidence type="ECO:0000256" key="9">
    <source>
        <dbReference type="ARBA" id="ARBA00023012"/>
    </source>
</evidence>
<dbReference type="PANTHER" id="PTHR43304:SF1">
    <property type="entry name" value="PAC DOMAIN-CONTAINING PROTEIN"/>
    <property type="match status" value="1"/>
</dbReference>
<dbReference type="InterPro" id="IPR007891">
    <property type="entry name" value="CHASE3"/>
</dbReference>
<feature type="domain" description="Histidine kinase" evidence="11">
    <location>
        <begin position="287"/>
        <end position="500"/>
    </location>
</feature>
<dbReference type="SMART" id="SM00387">
    <property type="entry name" value="HATPase_c"/>
    <property type="match status" value="1"/>
</dbReference>
<dbReference type="EMBL" id="FOGI01000001">
    <property type="protein sequence ID" value="SER09298.1"/>
    <property type="molecule type" value="Genomic_DNA"/>
</dbReference>
<dbReference type="InterPro" id="IPR003661">
    <property type="entry name" value="HisK_dim/P_dom"/>
</dbReference>
<dbReference type="SMART" id="SM00388">
    <property type="entry name" value="HisKA"/>
    <property type="match status" value="1"/>
</dbReference>
<evidence type="ECO:0000256" key="4">
    <source>
        <dbReference type="ARBA" id="ARBA00022553"/>
    </source>
</evidence>
<keyword evidence="7 13" id="KW-0418">Kinase</keyword>
<dbReference type="Pfam" id="PF00512">
    <property type="entry name" value="HisKA"/>
    <property type="match status" value="1"/>
</dbReference>
<name>A0A1H9LD81_9PSEU</name>
<evidence type="ECO:0000256" key="1">
    <source>
        <dbReference type="ARBA" id="ARBA00000085"/>
    </source>
</evidence>
<dbReference type="Proteomes" id="UP000199051">
    <property type="component" value="Unassembled WGS sequence"/>
</dbReference>
<dbReference type="EC" id="2.7.13.3" evidence="3"/>
<evidence type="ECO:0000313" key="14">
    <source>
        <dbReference type="Proteomes" id="UP000199051"/>
    </source>
</evidence>
<evidence type="ECO:0000256" key="2">
    <source>
        <dbReference type="ARBA" id="ARBA00004236"/>
    </source>
</evidence>
<evidence type="ECO:0000256" key="3">
    <source>
        <dbReference type="ARBA" id="ARBA00012438"/>
    </source>
</evidence>
<keyword evidence="9" id="KW-0902">Two-component regulatory system</keyword>
<evidence type="ECO:0000259" key="11">
    <source>
        <dbReference type="PROSITE" id="PS50109"/>
    </source>
</evidence>
<dbReference type="AlphaFoldDB" id="A0A1H9LD81"/>
<keyword evidence="6 10" id="KW-0812">Transmembrane</keyword>
<dbReference type="FunFam" id="3.30.565.10:FF:000006">
    <property type="entry name" value="Sensor histidine kinase WalK"/>
    <property type="match status" value="1"/>
</dbReference>
<dbReference type="STRING" id="155974.SAMN04487818_101559"/>
<evidence type="ECO:0000256" key="5">
    <source>
        <dbReference type="ARBA" id="ARBA00022679"/>
    </source>
</evidence>
<evidence type="ECO:0000256" key="8">
    <source>
        <dbReference type="ARBA" id="ARBA00022989"/>
    </source>
</evidence>
<dbReference type="PROSITE" id="PS50109">
    <property type="entry name" value="HIS_KIN"/>
    <property type="match status" value="1"/>
</dbReference>
<dbReference type="SUPFAM" id="SSF47384">
    <property type="entry name" value="Homodimeric domain of signal transducing histidine kinase"/>
    <property type="match status" value="1"/>
</dbReference>
<feature type="transmembrane region" description="Helical" evidence="10">
    <location>
        <begin position="18"/>
        <end position="42"/>
    </location>
</feature>
<evidence type="ECO:0000259" key="12">
    <source>
        <dbReference type="PROSITE" id="PS50885"/>
    </source>
</evidence>
<feature type="domain" description="HAMP" evidence="12">
    <location>
        <begin position="213"/>
        <end position="265"/>
    </location>
</feature>
<dbReference type="Gene3D" id="1.10.287.130">
    <property type="match status" value="1"/>
</dbReference>
<dbReference type="Pfam" id="PF05227">
    <property type="entry name" value="CHASE3"/>
    <property type="match status" value="1"/>
</dbReference>
<keyword evidence="5" id="KW-0808">Transferase</keyword>